<feature type="region of interest" description="Disordered" evidence="7">
    <location>
        <begin position="1"/>
        <end position="80"/>
    </location>
</feature>
<keyword evidence="3 6" id="KW-0812">Transmembrane</keyword>
<gene>
    <name evidence="9" type="ORF">DFP88_101291</name>
</gene>
<accession>A0A318SVI9</accession>
<evidence type="ECO:0000256" key="2">
    <source>
        <dbReference type="ARBA" id="ARBA00006971"/>
    </source>
</evidence>
<comment type="subcellular location">
    <subcellularLocation>
        <location evidence="1">Membrane</location>
        <topology evidence="1">Single-pass membrane protein</topology>
    </subcellularLocation>
</comment>
<evidence type="ECO:0000313" key="10">
    <source>
        <dbReference type="Proteomes" id="UP000248311"/>
    </source>
</evidence>
<keyword evidence="9" id="KW-0378">Hydrolase</keyword>
<comment type="caution">
    <text evidence="9">The sequence shown here is derived from an EMBL/GenBank/DDBJ whole genome shotgun (WGS) entry which is preliminary data.</text>
</comment>
<dbReference type="InterPro" id="IPR010201">
    <property type="entry name" value="HflK"/>
</dbReference>
<dbReference type="PANTHER" id="PTHR43327">
    <property type="entry name" value="STOMATIN-LIKE PROTEIN 2, MITOCHONDRIAL"/>
    <property type="match status" value="1"/>
</dbReference>
<dbReference type="Gene3D" id="3.30.479.30">
    <property type="entry name" value="Band 7 domain"/>
    <property type="match status" value="1"/>
</dbReference>
<organism evidence="9 10">
    <name type="scientific">Pseudoroseicyclus aestuarii</name>
    <dbReference type="NCBI Taxonomy" id="1795041"/>
    <lineage>
        <taxon>Bacteria</taxon>
        <taxon>Pseudomonadati</taxon>
        <taxon>Pseudomonadota</taxon>
        <taxon>Alphaproteobacteria</taxon>
        <taxon>Rhodobacterales</taxon>
        <taxon>Paracoccaceae</taxon>
        <taxon>Pseudoroseicyclus</taxon>
    </lineage>
</organism>
<dbReference type="Proteomes" id="UP000248311">
    <property type="component" value="Unassembled WGS sequence"/>
</dbReference>
<protein>
    <recommendedName>
        <fullName evidence="6">Protein HflK</fullName>
    </recommendedName>
</protein>
<sequence>MHTSDGTGKVPLIVQGEAQEERTTEQLMAGNSQGPWGGGGRGTGGSNGTGGDSGGNGGYDGGRRPQQPPRRPGESQQIDDLMNRGREQLRVLMGGRSTNGGGGGNGGSSGPEFRIIAIGGLIVLLVLWAFLSFYTVRPEEQSVELFLGEYSSTGESGLNFAPWPLVTHQVIDVTSERTESIGNTGNRQGTDGLMLTTDANIVDIGFQVVWNISDPAQYIFNIRDPETTVQAVAESVMREIIAASNLAPILNRDRGLIADTAQEQIQETLNDYGSGINILRVNLEAADPPAEVIDAFRDVQAAEQERDRVQRLADAYANRVLAEARGEAAQIVEGAEAYRAQTVNDALGEASRFSSVQEEYQLAPEVTRRRIYLETMEDVLGGIDKIVLDSAIASGGQNGGTGIVPFLPLNDLARSGSGGAAASTQTGGGN</sequence>
<reference evidence="9 10" key="1">
    <citation type="submission" date="2018-06" db="EMBL/GenBank/DDBJ databases">
        <title>Genomic Encyclopedia of Type Strains, Phase III (KMG-III): the genomes of soil and plant-associated and newly described type strains.</title>
        <authorList>
            <person name="Whitman W."/>
        </authorList>
    </citation>
    <scope>NUCLEOTIDE SEQUENCE [LARGE SCALE GENOMIC DNA]</scope>
    <source>
        <strain evidence="9 10">CECT 9025</strain>
    </source>
</reference>
<proteinExistence type="inferred from homology"/>
<evidence type="ECO:0000256" key="4">
    <source>
        <dbReference type="ARBA" id="ARBA00022989"/>
    </source>
</evidence>
<evidence type="ECO:0000256" key="5">
    <source>
        <dbReference type="ARBA" id="ARBA00023136"/>
    </source>
</evidence>
<evidence type="ECO:0000256" key="6">
    <source>
        <dbReference type="RuleBase" id="RU364113"/>
    </source>
</evidence>
<evidence type="ECO:0000256" key="7">
    <source>
        <dbReference type="SAM" id="MobiDB-lite"/>
    </source>
</evidence>
<dbReference type="AlphaFoldDB" id="A0A318SVI9"/>
<dbReference type="GO" id="GO:0008233">
    <property type="term" value="F:peptidase activity"/>
    <property type="evidence" value="ECO:0007669"/>
    <property type="project" value="UniProtKB-KW"/>
</dbReference>
<evidence type="ECO:0000256" key="3">
    <source>
        <dbReference type="ARBA" id="ARBA00022692"/>
    </source>
</evidence>
<dbReference type="GO" id="GO:0016020">
    <property type="term" value="C:membrane"/>
    <property type="evidence" value="ECO:0007669"/>
    <property type="project" value="UniProtKB-SubCell"/>
</dbReference>
<dbReference type="Pfam" id="PF01145">
    <property type="entry name" value="Band_7"/>
    <property type="match status" value="1"/>
</dbReference>
<keyword evidence="10" id="KW-1185">Reference proteome</keyword>
<keyword evidence="5 6" id="KW-0472">Membrane</keyword>
<feature type="transmembrane region" description="Helical" evidence="6">
    <location>
        <begin position="115"/>
        <end position="136"/>
    </location>
</feature>
<dbReference type="EMBL" id="QJTE01000001">
    <property type="protein sequence ID" value="PYE85623.1"/>
    <property type="molecule type" value="Genomic_DNA"/>
</dbReference>
<dbReference type="SUPFAM" id="SSF117892">
    <property type="entry name" value="Band 7/SPFH domain"/>
    <property type="match status" value="1"/>
</dbReference>
<dbReference type="CDD" id="cd03404">
    <property type="entry name" value="SPFH_HflK"/>
    <property type="match status" value="1"/>
</dbReference>
<dbReference type="GO" id="GO:0006508">
    <property type="term" value="P:proteolysis"/>
    <property type="evidence" value="ECO:0007669"/>
    <property type="project" value="UniProtKB-KW"/>
</dbReference>
<evidence type="ECO:0000259" key="8">
    <source>
        <dbReference type="SMART" id="SM00244"/>
    </source>
</evidence>
<evidence type="ECO:0000313" key="9">
    <source>
        <dbReference type="EMBL" id="PYE85623.1"/>
    </source>
</evidence>
<feature type="compositionally biased region" description="Polar residues" evidence="7">
    <location>
        <begin position="25"/>
        <end position="34"/>
    </location>
</feature>
<comment type="similarity">
    <text evidence="2 6">Belongs to the band 7/mec-2 family. HflK subfamily.</text>
</comment>
<dbReference type="SMART" id="SM00244">
    <property type="entry name" value="PHB"/>
    <property type="match status" value="1"/>
</dbReference>
<comment type="function">
    <text evidence="6">HflC and HflK could encode or regulate a protease.</text>
</comment>
<dbReference type="InterPro" id="IPR036013">
    <property type="entry name" value="Band_7/SPFH_dom_sf"/>
</dbReference>
<evidence type="ECO:0000256" key="1">
    <source>
        <dbReference type="ARBA" id="ARBA00004167"/>
    </source>
</evidence>
<dbReference type="InterPro" id="IPR001107">
    <property type="entry name" value="Band_7"/>
</dbReference>
<dbReference type="InterPro" id="IPR050710">
    <property type="entry name" value="Band7/mec-2_domain"/>
</dbReference>
<keyword evidence="4 6" id="KW-1133">Transmembrane helix</keyword>
<name>A0A318SVI9_9RHOB</name>
<keyword evidence="9" id="KW-0645">Protease</keyword>
<dbReference type="PANTHER" id="PTHR43327:SF2">
    <property type="entry name" value="MODULATOR OF FTSH PROTEASE HFLK"/>
    <property type="match status" value="1"/>
</dbReference>
<comment type="subunit">
    <text evidence="6">HflC and HflK may interact to form a multimeric complex.</text>
</comment>
<feature type="compositionally biased region" description="Gly residues" evidence="7">
    <location>
        <begin position="35"/>
        <end position="60"/>
    </location>
</feature>
<feature type="domain" description="Band 7" evidence="8">
    <location>
        <begin position="131"/>
        <end position="300"/>
    </location>
</feature>
<dbReference type="NCBIfam" id="TIGR01933">
    <property type="entry name" value="hflK"/>
    <property type="match status" value="1"/>
</dbReference>